<sequence>MGTSKKKTAEKNQQETFITLPSAMNYFEEVTDEMQVADPSQYPDFFDDGDSMNRYLW</sequence>
<accession>A0A972JF55</accession>
<evidence type="ECO:0000313" key="1">
    <source>
        <dbReference type="EMBL" id="NMH27599.1"/>
    </source>
</evidence>
<protein>
    <submittedName>
        <fullName evidence="1">Uncharacterized protein</fullName>
    </submittedName>
</protein>
<name>A0A972JF55_9FLAO</name>
<organism evidence="1 2">
    <name type="scientific">Flavobacterium silvaticum</name>
    <dbReference type="NCBI Taxonomy" id="1852020"/>
    <lineage>
        <taxon>Bacteria</taxon>
        <taxon>Pseudomonadati</taxon>
        <taxon>Bacteroidota</taxon>
        <taxon>Flavobacteriia</taxon>
        <taxon>Flavobacteriales</taxon>
        <taxon>Flavobacteriaceae</taxon>
        <taxon>Flavobacterium</taxon>
    </lineage>
</organism>
<dbReference type="AlphaFoldDB" id="A0A972JF55"/>
<evidence type="ECO:0000313" key="2">
    <source>
        <dbReference type="Proteomes" id="UP000712080"/>
    </source>
</evidence>
<reference evidence="1" key="1">
    <citation type="submission" date="2020-02" db="EMBL/GenBank/DDBJ databases">
        <title>Flavobacterium sp. genome.</title>
        <authorList>
            <person name="Jung H.S."/>
            <person name="Baek J.H."/>
            <person name="Jeon C.O."/>
        </authorList>
    </citation>
    <scope>NUCLEOTIDE SEQUENCE</scope>
    <source>
        <strain evidence="1">SE-s28</strain>
    </source>
</reference>
<keyword evidence="2" id="KW-1185">Reference proteome</keyword>
<gene>
    <name evidence="1" type="ORF">G6047_06110</name>
</gene>
<proteinExistence type="predicted"/>
<dbReference type="EMBL" id="JAAMPU010000101">
    <property type="protein sequence ID" value="NMH27599.1"/>
    <property type="molecule type" value="Genomic_DNA"/>
</dbReference>
<dbReference type="RefSeq" id="WP_169526596.1">
    <property type="nucleotide sequence ID" value="NZ_JAAMPU010000101.1"/>
</dbReference>
<comment type="caution">
    <text evidence="1">The sequence shown here is derived from an EMBL/GenBank/DDBJ whole genome shotgun (WGS) entry which is preliminary data.</text>
</comment>
<dbReference type="Proteomes" id="UP000712080">
    <property type="component" value="Unassembled WGS sequence"/>
</dbReference>